<dbReference type="RefSeq" id="WP_394839838.1">
    <property type="nucleotide sequence ID" value="NZ_CP089929.1"/>
</dbReference>
<organism evidence="2 3">
    <name type="scientific">Pendulispora rubella</name>
    <dbReference type="NCBI Taxonomy" id="2741070"/>
    <lineage>
        <taxon>Bacteria</taxon>
        <taxon>Pseudomonadati</taxon>
        <taxon>Myxococcota</taxon>
        <taxon>Myxococcia</taxon>
        <taxon>Myxococcales</taxon>
        <taxon>Sorangiineae</taxon>
        <taxon>Pendulisporaceae</taxon>
        <taxon>Pendulispora</taxon>
    </lineage>
</organism>
<feature type="region of interest" description="Disordered" evidence="1">
    <location>
        <begin position="219"/>
        <end position="239"/>
    </location>
</feature>
<evidence type="ECO:0000256" key="1">
    <source>
        <dbReference type="SAM" id="MobiDB-lite"/>
    </source>
</evidence>
<protein>
    <recommendedName>
        <fullName evidence="4">DUF4142 domain-containing protein</fullName>
    </recommendedName>
</protein>
<keyword evidence="3" id="KW-1185">Reference proteome</keyword>
<dbReference type="Proteomes" id="UP001374803">
    <property type="component" value="Chromosome"/>
</dbReference>
<gene>
    <name evidence="2" type="ORF">LVJ94_23405</name>
</gene>
<reference evidence="2" key="1">
    <citation type="submission" date="2021-12" db="EMBL/GenBank/DDBJ databases">
        <title>Discovery of the Pendulisporaceae a myxobacterial family with distinct sporulation behavior and unique specialized metabolism.</title>
        <authorList>
            <person name="Garcia R."/>
            <person name="Popoff A."/>
            <person name="Bader C.D."/>
            <person name="Loehr J."/>
            <person name="Walesch S."/>
            <person name="Walt C."/>
            <person name="Boldt J."/>
            <person name="Bunk B."/>
            <person name="Haeckl F.J.F.P.J."/>
            <person name="Gunesch A.P."/>
            <person name="Birkelbach J."/>
            <person name="Nuebel U."/>
            <person name="Pietschmann T."/>
            <person name="Bach T."/>
            <person name="Mueller R."/>
        </authorList>
    </citation>
    <scope>NUCLEOTIDE SEQUENCE</scope>
    <source>
        <strain evidence="2">MSr11367</strain>
    </source>
</reference>
<evidence type="ECO:0000313" key="3">
    <source>
        <dbReference type="Proteomes" id="UP001374803"/>
    </source>
</evidence>
<name>A0ABZ2LGW2_9BACT</name>
<evidence type="ECO:0000313" key="2">
    <source>
        <dbReference type="EMBL" id="WXB10161.1"/>
    </source>
</evidence>
<dbReference type="EMBL" id="CP089983">
    <property type="protein sequence ID" value="WXB10161.1"/>
    <property type="molecule type" value="Genomic_DNA"/>
</dbReference>
<evidence type="ECO:0008006" key="4">
    <source>
        <dbReference type="Google" id="ProtNLM"/>
    </source>
</evidence>
<proteinExistence type="predicted"/>
<accession>A0ABZ2LGW2</accession>
<sequence length="239" mass="26502">MQTVDPPQSPIRSWKAFGVQYFMIVVSILTALGFEQVVTNVRRTSGAEDAQREIEEELRKNLKDVRESYQSNAGRLTDLEAWDGEAIREFGSATPNPANQQRLIASAQGLWKRNSIWTPTLQHAAWDVAIANQSAGHIPTPTLRKYATAYTAQHDSEEFTRLNFLTTLDEGHLINVMADADLGKATGQDVLRATRQLILVLKQTQNHLRHLEQELVPALPGESATLRNPAPPASTAAAR</sequence>